<feature type="compositionally biased region" description="Low complexity" evidence="1">
    <location>
        <begin position="238"/>
        <end position="249"/>
    </location>
</feature>
<evidence type="ECO:0000256" key="1">
    <source>
        <dbReference type="SAM" id="MobiDB-lite"/>
    </source>
</evidence>
<name>A0A8T8LQF3_9EURY</name>
<sequence length="529" mass="50162">MTTTETSPTPVTLNTYASPESPSKFVTTGSGIDVESVTGDTAPLSPGTYNITLRSEHGTEVANDTATVTVEPRSTSDLTAYTTRSVAPGEFENVTAVREAIADGTLTPATAATANDTVVYAVNASGLTGLPAAANASLERGADLDRLDGLSFGVAPTGTDDGNESTDDDALGRTPNGSAVHLDREGLYLVADGKRAFGTETVPDPGATFQAGFRVDDDRLRRTAADDRHRATTELTYAAAAPTDGGADTESGDNSTEATADSEASRSTGSAGGSASSGSAGGGSASGGSGAGGSGSAGGGSASDGSASVGSAGGGSASGSSGAGGSGSASGSSGAGGSGSASGSSGAGGSGSAGGGSAGGPSGSGGPVGPADSTGAGNVTDADGPGPTGGSPGSDANRPAPRPGVGISIAPGESEIPPSAGPPELLGPSGRERGAGDPSAAGSRSENGRSNDPGGGERDGATSTESTDSIEPSDSPAAGDSSPDEADASDLGYDEAPIRSTAYDLPGFDAAASLAALAGASLLARRRGR</sequence>
<dbReference type="EMBL" id="CP073695">
    <property type="protein sequence ID" value="QUO49236.1"/>
    <property type="molecule type" value="Genomic_DNA"/>
</dbReference>
<gene>
    <name evidence="2" type="ORF">J7656_11855</name>
</gene>
<dbReference type="KEGG" id="hss:J7656_11855"/>
<feature type="compositionally biased region" description="Low complexity" evidence="1">
    <location>
        <begin position="472"/>
        <end position="481"/>
    </location>
</feature>
<feature type="compositionally biased region" description="Gly residues" evidence="1">
    <location>
        <begin position="279"/>
        <end position="302"/>
    </location>
</feature>
<feature type="compositionally biased region" description="Gly residues" evidence="1">
    <location>
        <begin position="311"/>
        <end position="368"/>
    </location>
</feature>
<dbReference type="AlphaFoldDB" id="A0A8T8LQF3"/>
<evidence type="ECO:0008006" key="4">
    <source>
        <dbReference type="Google" id="ProtNLM"/>
    </source>
</evidence>
<feature type="compositionally biased region" description="Polar residues" evidence="1">
    <location>
        <begin position="461"/>
        <end position="470"/>
    </location>
</feature>
<dbReference type="RefSeq" id="WP_211554578.1">
    <property type="nucleotide sequence ID" value="NZ_CP073695.1"/>
</dbReference>
<dbReference type="Proteomes" id="UP000679341">
    <property type="component" value="Chromosome"/>
</dbReference>
<organism evidence="2 3">
    <name type="scientific">Halorubrum ruber</name>
    <dbReference type="NCBI Taxonomy" id="2982524"/>
    <lineage>
        <taxon>Archaea</taxon>
        <taxon>Methanobacteriati</taxon>
        <taxon>Methanobacteriota</taxon>
        <taxon>Stenosarchaea group</taxon>
        <taxon>Halobacteria</taxon>
        <taxon>Halobacteriales</taxon>
        <taxon>Haloferacaceae</taxon>
        <taxon>Halorubrum</taxon>
    </lineage>
</organism>
<proteinExistence type="predicted"/>
<feature type="compositionally biased region" description="Polar residues" evidence="1">
    <location>
        <begin position="16"/>
        <end position="30"/>
    </location>
</feature>
<feature type="compositionally biased region" description="Low complexity" evidence="1">
    <location>
        <begin position="1"/>
        <end position="15"/>
    </location>
</feature>
<accession>A0A8T8LQF3</accession>
<protein>
    <recommendedName>
        <fullName evidence="4">PGF-CTERM protein</fullName>
    </recommendedName>
</protein>
<dbReference type="OrthoDB" id="331651at2157"/>
<feature type="region of interest" description="Disordered" evidence="1">
    <location>
        <begin position="224"/>
        <end position="495"/>
    </location>
</feature>
<keyword evidence="3" id="KW-1185">Reference proteome</keyword>
<feature type="region of interest" description="Disordered" evidence="1">
    <location>
        <begin position="153"/>
        <end position="179"/>
    </location>
</feature>
<dbReference type="GeneID" id="64828245"/>
<evidence type="ECO:0000313" key="2">
    <source>
        <dbReference type="EMBL" id="QUO49236.1"/>
    </source>
</evidence>
<reference evidence="2 3" key="1">
    <citation type="submission" date="2021-03" db="EMBL/GenBank/DDBJ databases">
        <title>Halorubrum sodomense MBLA0099, Whole genome shotgun sequencing.</title>
        <authorList>
            <person name="Seo M.-J."/>
            <person name="Cho E.-S."/>
            <person name="Hwang C.Y."/>
        </authorList>
    </citation>
    <scope>NUCLEOTIDE SEQUENCE [LARGE SCALE GENOMIC DNA]</scope>
    <source>
        <strain evidence="2 3">MBLA0099</strain>
    </source>
</reference>
<evidence type="ECO:0000313" key="3">
    <source>
        <dbReference type="Proteomes" id="UP000679341"/>
    </source>
</evidence>
<feature type="region of interest" description="Disordered" evidence="1">
    <location>
        <begin position="1"/>
        <end position="45"/>
    </location>
</feature>